<dbReference type="EMBL" id="RKRE01000003">
    <property type="protein sequence ID" value="RPF42507.1"/>
    <property type="molecule type" value="Genomic_DNA"/>
</dbReference>
<comment type="caution">
    <text evidence="14">The sequence shown here is derived from an EMBL/GenBank/DDBJ whole genome shotgun (WGS) entry which is preliminary data.</text>
</comment>
<evidence type="ECO:0000256" key="2">
    <source>
        <dbReference type="ARBA" id="ARBA00001946"/>
    </source>
</evidence>
<evidence type="ECO:0000256" key="12">
    <source>
        <dbReference type="ARBA" id="ARBA00053449"/>
    </source>
</evidence>
<keyword evidence="15" id="KW-1185">Reference proteome</keyword>
<keyword evidence="7" id="KW-0808">Transferase</keyword>
<dbReference type="Pfam" id="PF00809">
    <property type="entry name" value="Pterin_bind"/>
    <property type="match status" value="1"/>
</dbReference>
<keyword evidence="10" id="KW-0289">Folate biosynthesis</keyword>
<dbReference type="GO" id="GO:0046872">
    <property type="term" value="F:metal ion binding"/>
    <property type="evidence" value="ECO:0007669"/>
    <property type="project" value="UniProtKB-KW"/>
</dbReference>
<dbReference type="GO" id="GO:0004156">
    <property type="term" value="F:dihydropteroate synthase activity"/>
    <property type="evidence" value="ECO:0007669"/>
    <property type="project" value="UniProtKB-EC"/>
</dbReference>
<evidence type="ECO:0000256" key="6">
    <source>
        <dbReference type="ARBA" id="ARBA00016919"/>
    </source>
</evidence>
<dbReference type="Proteomes" id="UP000282654">
    <property type="component" value="Unassembled WGS sequence"/>
</dbReference>
<dbReference type="InterPro" id="IPR000489">
    <property type="entry name" value="Pterin-binding_dom"/>
</dbReference>
<dbReference type="Gene3D" id="3.20.20.20">
    <property type="entry name" value="Dihydropteroate synthase-like"/>
    <property type="match status" value="1"/>
</dbReference>
<evidence type="ECO:0000256" key="7">
    <source>
        <dbReference type="ARBA" id="ARBA00022679"/>
    </source>
</evidence>
<comment type="catalytic activity">
    <reaction evidence="1">
        <text>(7,8-dihydropterin-6-yl)methyl diphosphate + 4-aminobenzoate = 7,8-dihydropteroate + diphosphate</text>
        <dbReference type="Rhea" id="RHEA:19949"/>
        <dbReference type="ChEBI" id="CHEBI:17836"/>
        <dbReference type="ChEBI" id="CHEBI:17839"/>
        <dbReference type="ChEBI" id="CHEBI:33019"/>
        <dbReference type="ChEBI" id="CHEBI:72950"/>
        <dbReference type="EC" id="2.5.1.15"/>
    </reaction>
</comment>
<evidence type="ECO:0000313" key="14">
    <source>
        <dbReference type="EMBL" id="RPF42507.1"/>
    </source>
</evidence>
<dbReference type="PANTHER" id="PTHR20941">
    <property type="entry name" value="FOLATE SYNTHESIS PROTEINS"/>
    <property type="match status" value="1"/>
</dbReference>
<keyword evidence="8" id="KW-0479">Metal-binding</keyword>
<evidence type="ECO:0000256" key="3">
    <source>
        <dbReference type="ARBA" id="ARBA00004763"/>
    </source>
</evidence>
<gene>
    <name evidence="14" type="ORF">EDD75_1608</name>
</gene>
<evidence type="ECO:0000256" key="9">
    <source>
        <dbReference type="ARBA" id="ARBA00022842"/>
    </source>
</evidence>
<evidence type="ECO:0000256" key="8">
    <source>
        <dbReference type="ARBA" id="ARBA00022723"/>
    </source>
</evidence>
<dbReference type="GO" id="GO:0046654">
    <property type="term" value="P:tetrahydrofolate biosynthetic process"/>
    <property type="evidence" value="ECO:0007669"/>
    <property type="project" value="UniProtKB-UniPathway"/>
</dbReference>
<evidence type="ECO:0000259" key="13">
    <source>
        <dbReference type="PROSITE" id="PS50972"/>
    </source>
</evidence>
<comment type="cofactor">
    <cofactor evidence="2">
        <name>Mg(2+)</name>
        <dbReference type="ChEBI" id="CHEBI:18420"/>
    </cofactor>
</comment>
<evidence type="ECO:0000313" key="15">
    <source>
        <dbReference type="Proteomes" id="UP000282654"/>
    </source>
</evidence>
<dbReference type="InterPro" id="IPR045031">
    <property type="entry name" value="DHP_synth-like"/>
</dbReference>
<dbReference type="GO" id="GO:0005829">
    <property type="term" value="C:cytosol"/>
    <property type="evidence" value="ECO:0007669"/>
    <property type="project" value="TreeGrafter"/>
</dbReference>
<comment type="similarity">
    <text evidence="4">Belongs to the DHPS family.</text>
</comment>
<dbReference type="InterPro" id="IPR011005">
    <property type="entry name" value="Dihydropteroate_synth-like_sf"/>
</dbReference>
<dbReference type="PANTHER" id="PTHR20941:SF1">
    <property type="entry name" value="FOLIC ACID SYNTHESIS PROTEIN FOL1"/>
    <property type="match status" value="1"/>
</dbReference>
<dbReference type="PROSITE" id="PS00793">
    <property type="entry name" value="DHPS_2"/>
    <property type="match status" value="1"/>
</dbReference>
<feature type="domain" description="Pterin-binding" evidence="13">
    <location>
        <begin position="144"/>
        <end position="389"/>
    </location>
</feature>
<dbReference type="NCBIfam" id="TIGR01496">
    <property type="entry name" value="DHPS"/>
    <property type="match status" value="1"/>
</dbReference>
<name>A0A3N5ACZ5_9THEO</name>
<comment type="function">
    <text evidence="12">Catalyzes the condensation of para-aminobenzoate (pABA) with 6-hydroxymethyl-7,8-dihydropterin diphosphate (DHPt-PP) to form 7,8-dihydropteroate (H2Pte), the immediate precursor of folate derivatives.</text>
</comment>
<dbReference type="AlphaFoldDB" id="A0A3N5ACZ5"/>
<comment type="pathway">
    <text evidence="3">Cofactor biosynthesis; tetrahydrofolate biosynthesis; 7,8-dihydrofolate from 2-amino-4-hydroxy-6-hydroxymethyl-7,8-dihydropteridine diphosphate and 4-aminobenzoate: step 1/2.</text>
</comment>
<evidence type="ECO:0000256" key="5">
    <source>
        <dbReference type="ARBA" id="ARBA00012458"/>
    </source>
</evidence>
<proteinExistence type="inferred from homology"/>
<dbReference type="PROSITE" id="PS00792">
    <property type="entry name" value="DHPS_1"/>
    <property type="match status" value="1"/>
</dbReference>
<evidence type="ECO:0000256" key="1">
    <source>
        <dbReference type="ARBA" id="ARBA00000012"/>
    </source>
</evidence>
<evidence type="ECO:0000256" key="4">
    <source>
        <dbReference type="ARBA" id="ARBA00009503"/>
    </source>
</evidence>
<evidence type="ECO:0000256" key="10">
    <source>
        <dbReference type="ARBA" id="ARBA00022909"/>
    </source>
</evidence>
<dbReference type="PROSITE" id="PS50972">
    <property type="entry name" value="PTERIN_BINDING"/>
    <property type="match status" value="1"/>
</dbReference>
<protein>
    <recommendedName>
        <fullName evidence="6">Dihydropteroate synthase</fullName>
        <ecNumber evidence="5">2.5.1.15</ecNumber>
    </recommendedName>
    <alternativeName>
        <fullName evidence="11">Dihydropteroate pyrophosphorylase</fullName>
    </alternativeName>
</protein>
<reference evidence="14 15" key="1">
    <citation type="submission" date="2018-11" db="EMBL/GenBank/DDBJ databases">
        <title>Genomic Encyclopedia of Type Strains, Phase IV (KMG-IV): sequencing the most valuable type-strain genomes for metagenomic binning, comparative biology and taxonomic classification.</title>
        <authorList>
            <person name="Goeker M."/>
        </authorList>
    </citation>
    <scope>NUCLEOTIDE SEQUENCE [LARGE SCALE GENOMIC DNA]</scope>
    <source>
        <strain evidence="14 15">DSM 102936</strain>
    </source>
</reference>
<accession>A0A3N5ACZ5</accession>
<dbReference type="InterPro" id="IPR006390">
    <property type="entry name" value="DHP_synth_dom"/>
</dbReference>
<dbReference type="SUPFAM" id="SSF51717">
    <property type="entry name" value="Dihydropteroate synthetase-like"/>
    <property type="match status" value="1"/>
</dbReference>
<dbReference type="FunFam" id="3.20.20.20:FF:000006">
    <property type="entry name" value="Dihydropteroate synthase"/>
    <property type="match status" value="1"/>
</dbReference>
<dbReference type="CDD" id="cd00739">
    <property type="entry name" value="DHPS"/>
    <property type="match status" value="1"/>
</dbReference>
<sequence length="398" mass="43000">MKMGTEYEVRVVTVANLRAAAEEIRSVGADDPGCRIMAPKAVFRAVKIRGLSPVQANILKQEMLSKGGEAAVSRGVINHSVAETDVLLLGTLRQYEELVRKLRLQPFGLARLGEEIRRVLENIEGRRPYTLDCRGRQLVIGERTLVMGILNVTPDSFSDGGRYETVEAAKARAIEMVAQGADIIDIGGESTRPGHTPVDAAEEMRRVLPVLEAVIPAVPVPVSIDTSKAAVARAALAAGAHIVNDQWALRDEGMAEAVAAAGAPVVLMHNQKGTAYRDLMADIIAYFNERIAFAVSAGIPRERIIIDPGIGFGKTPEQNLEVMRRLEELNALGCPILIGTSRKSFIGYALDLPVSERMEGTAATVAVGIMKGADIVRVHDVKEMVRVARMTDALKRKG</sequence>
<organism evidence="14 15">
    <name type="scientific">Thermodesulfitimonas autotrophica</name>
    <dbReference type="NCBI Taxonomy" id="1894989"/>
    <lineage>
        <taxon>Bacteria</taxon>
        <taxon>Bacillati</taxon>
        <taxon>Bacillota</taxon>
        <taxon>Clostridia</taxon>
        <taxon>Thermoanaerobacterales</taxon>
        <taxon>Thermoanaerobacteraceae</taxon>
        <taxon>Thermodesulfitimonas</taxon>
    </lineage>
</organism>
<dbReference type="UniPathway" id="UPA00077">
    <property type="reaction ID" value="UER00156"/>
</dbReference>
<dbReference type="EC" id="2.5.1.15" evidence="5"/>
<dbReference type="GO" id="GO:0046656">
    <property type="term" value="P:folic acid biosynthetic process"/>
    <property type="evidence" value="ECO:0007669"/>
    <property type="project" value="UniProtKB-KW"/>
</dbReference>
<keyword evidence="9" id="KW-0460">Magnesium</keyword>
<evidence type="ECO:0000256" key="11">
    <source>
        <dbReference type="ARBA" id="ARBA00030193"/>
    </source>
</evidence>